<dbReference type="Pfam" id="PF03626">
    <property type="entry name" value="COX4_pro"/>
    <property type="match status" value="1"/>
</dbReference>
<comment type="caution">
    <text evidence="7">The sequence shown here is derived from an EMBL/GenBank/DDBJ whole genome shotgun (WGS) entry which is preliminary data.</text>
</comment>
<sequence length="124" mass="13863">MEQTTTNVVVQPAQKSVIRGIWKIALFMALITAVEYLFAFLMDAGTLRSIIFIGLTIWKAFFIVSEFMHLGHEVKGLMYSVVLPMIFIVWLIVALVNLEGAAVKDARGIVDVDQPSTEHVESDH</sequence>
<feature type="transmembrane region" description="Helical" evidence="6">
    <location>
        <begin position="20"/>
        <end position="38"/>
    </location>
</feature>
<evidence type="ECO:0000256" key="2">
    <source>
        <dbReference type="ARBA" id="ARBA00022475"/>
    </source>
</evidence>
<evidence type="ECO:0000256" key="5">
    <source>
        <dbReference type="ARBA" id="ARBA00023136"/>
    </source>
</evidence>
<comment type="subcellular location">
    <subcellularLocation>
        <location evidence="1">Cell membrane</location>
        <topology evidence="1">Multi-pass membrane protein</topology>
    </subcellularLocation>
</comment>
<dbReference type="EMBL" id="MDGQ01000005">
    <property type="protein sequence ID" value="OEK05297.1"/>
    <property type="molecule type" value="Genomic_DNA"/>
</dbReference>
<keyword evidence="3 6" id="KW-0812">Transmembrane</keyword>
<keyword evidence="8" id="KW-1185">Reference proteome</keyword>
<feature type="transmembrane region" description="Helical" evidence="6">
    <location>
        <begin position="77"/>
        <end position="98"/>
    </location>
</feature>
<evidence type="ECO:0008006" key="9">
    <source>
        <dbReference type="Google" id="ProtNLM"/>
    </source>
</evidence>
<evidence type="ECO:0000256" key="4">
    <source>
        <dbReference type="ARBA" id="ARBA00022989"/>
    </source>
</evidence>
<name>A0A1E5T1X5_9BACT</name>
<evidence type="ECO:0000256" key="6">
    <source>
        <dbReference type="SAM" id="Phobius"/>
    </source>
</evidence>
<reference evidence="7 8" key="1">
    <citation type="submission" date="2016-08" db="EMBL/GenBank/DDBJ databases">
        <title>Draft genome of Fabibacter sp. strain SK-8.</title>
        <authorList>
            <person name="Wong S.-K."/>
            <person name="Hamasaki K."/>
            <person name="Yoshizawa S."/>
        </authorList>
    </citation>
    <scope>NUCLEOTIDE SEQUENCE [LARGE SCALE GENOMIC DNA]</scope>
    <source>
        <strain evidence="7 8">SK-8</strain>
    </source>
</reference>
<accession>A0A1E5T1X5</accession>
<proteinExistence type="predicted"/>
<organism evidence="7 8">
    <name type="scientific">Roseivirga misakiensis</name>
    <dbReference type="NCBI Taxonomy" id="1563681"/>
    <lineage>
        <taxon>Bacteria</taxon>
        <taxon>Pseudomonadati</taxon>
        <taxon>Bacteroidota</taxon>
        <taxon>Cytophagia</taxon>
        <taxon>Cytophagales</taxon>
        <taxon>Roseivirgaceae</taxon>
        <taxon>Roseivirga</taxon>
    </lineage>
</organism>
<protein>
    <recommendedName>
        <fullName evidence="9">Cytochrome C oxidase subunit IV</fullName>
    </recommendedName>
</protein>
<gene>
    <name evidence="7" type="ORF">BFP71_18030</name>
</gene>
<dbReference type="OrthoDB" id="981917at2"/>
<keyword evidence="4 6" id="KW-1133">Transmembrane helix</keyword>
<dbReference type="Proteomes" id="UP000095552">
    <property type="component" value="Unassembled WGS sequence"/>
</dbReference>
<keyword evidence="2" id="KW-1003">Cell membrane</keyword>
<dbReference type="GO" id="GO:0005886">
    <property type="term" value="C:plasma membrane"/>
    <property type="evidence" value="ECO:0007669"/>
    <property type="project" value="UniProtKB-SubCell"/>
</dbReference>
<evidence type="ECO:0000256" key="1">
    <source>
        <dbReference type="ARBA" id="ARBA00004651"/>
    </source>
</evidence>
<keyword evidence="5 6" id="KW-0472">Membrane</keyword>
<evidence type="ECO:0000256" key="3">
    <source>
        <dbReference type="ARBA" id="ARBA00022692"/>
    </source>
</evidence>
<feature type="transmembrane region" description="Helical" evidence="6">
    <location>
        <begin position="50"/>
        <end position="71"/>
    </location>
</feature>
<evidence type="ECO:0000313" key="7">
    <source>
        <dbReference type="EMBL" id="OEK05297.1"/>
    </source>
</evidence>
<evidence type="ECO:0000313" key="8">
    <source>
        <dbReference type="Proteomes" id="UP000095552"/>
    </source>
</evidence>
<dbReference type="STRING" id="1563681.BFP71_18030"/>
<dbReference type="InterPro" id="IPR005171">
    <property type="entry name" value="Cyt_c_oxidase_su4_prok"/>
</dbReference>
<dbReference type="RefSeq" id="WP_069836802.1">
    <property type="nucleotide sequence ID" value="NZ_MDGQ01000005.1"/>
</dbReference>
<dbReference type="AlphaFoldDB" id="A0A1E5T1X5"/>